<name>A0ABW1NZQ9_9PSEU</name>
<dbReference type="PANTHER" id="PTHR43649">
    <property type="entry name" value="ARABINOSE-BINDING PROTEIN-RELATED"/>
    <property type="match status" value="1"/>
</dbReference>
<dbReference type="Pfam" id="PF01547">
    <property type="entry name" value="SBP_bac_1"/>
    <property type="match status" value="1"/>
</dbReference>
<comment type="caution">
    <text evidence="2">The sequence shown here is derived from an EMBL/GenBank/DDBJ whole genome shotgun (WGS) entry which is preliminary data.</text>
</comment>
<keyword evidence="3" id="KW-1185">Reference proteome</keyword>
<sequence>MNSPNLRRAAGLLLAGSLSLTAATACSQGDDQGASNGKVTLVVNGQPPQTQAFDRKVFDEDVAEFEAANPDIDIEPREGFMDPQTFSAKLAGGQLEDVYYAYFTDPANLIARRQAADITEYVEDVPNYGAIRQELRDVFSADGKVYGVPTANYSMGLVYSRKLFTQAGLDPDQPPKTWDDVRQAAKKIADLPGNEVGFAEYSRDNQGGWHFTAWMYSVGGRIARQDGGKWVADFNNDRGKEVLNHLRDMRWTDNSMGEKQLLVIEDVQQMMGAGQLGMYIAAPDNVPTLVNQFDGDYADYGLTAIPEGEGTLIGGEGYMVNPKASPEKIRAGLKWVAWKYLNPDRIEKNLQRYKDQGQPIGLPVPPAADIWTGDIAAKQDQLKKSMATVPVENFQSYVDVKPEGLIEPPNAQQVYAVLDNVMQAVLTKSDADVDQLLADAEAKVNNVLSQVK</sequence>
<feature type="signal peptide" evidence="1">
    <location>
        <begin position="1"/>
        <end position="22"/>
    </location>
</feature>
<dbReference type="PROSITE" id="PS51257">
    <property type="entry name" value="PROKAR_LIPOPROTEIN"/>
    <property type="match status" value="1"/>
</dbReference>
<feature type="chain" id="PRO_5047382705" evidence="1">
    <location>
        <begin position="23"/>
        <end position="452"/>
    </location>
</feature>
<gene>
    <name evidence="2" type="ORF">ACFP3R_04220</name>
</gene>
<proteinExistence type="predicted"/>
<evidence type="ECO:0000256" key="1">
    <source>
        <dbReference type="SAM" id="SignalP"/>
    </source>
</evidence>
<dbReference type="PANTHER" id="PTHR43649:SF16">
    <property type="entry name" value="SUGAR-BINDING LIPOPROTEIN"/>
    <property type="match status" value="1"/>
</dbReference>
<dbReference type="EMBL" id="JBHSQO010000003">
    <property type="protein sequence ID" value="MFC6088466.1"/>
    <property type="molecule type" value="Genomic_DNA"/>
</dbReference>
<keyword evidence="1" id="KW-0732">Signal</keyword>
<dbReference type="RefSeq" id="WP_380633021.1">
    <property type="nucleotide sequence ID" value="NZ_JBHSQO010000003.1"/>
</dbReference>
<reference evidence="3" key="1">
    <citation type="journal article" date="2019" name="Int. J. Syst. Evol. Microbiol.">
        <title>The Global Catalogue of Microorganisms (GCM) 10K type strain sequencing project: providing services to taxonomists for standard genome sequencing and annotation.</title>
        <authorList>
            <consortium name="The Broad Institute Genomics Platform"/>
            <consortium name="The Broad Institute Genome Sequencing Center for Infectious Disease"/>
            <person name="Wu L."/>
            <person name="Ma J."/>
        </authorList>
    </citation>
    <scope>NUCLEOTIDE SEQUENCE [LARGE SCALE GENOMIC DNA]</scope>
    <source>
        <strain evidence="3">CGMCC 4.7246</strain>
    </source>
</reference>
<evidence type="ECO:0000313" key="3">
    <source>
        <dbReference type="Proteomes" id="UP001596220"/>
    </source>
</evidence>
<accession>A0ABW1NZQ9</accession>
<dbReference type="InterPro" id="IPR050490">
    <property type="entry name" value="Bact_solute-bd_prot1"/>
</dbReference>
<dbReference type="Proteomes" id="UP001596220">
    <property type="component" value="Unassembled WGS sequence"/>
</dbReference>
<organism evidence="2 3">
    <name type="scientific">Saccharothrix lopnurensis</name>
    <dbReference type="NCBI Taxonomy" id="1670621"/>
    <lineage>
        <taxon>Bacteria</taxon>
        <taxon>Bacillati</taxon>
        <taxon>Actinomycetota</taxon>
        <taxon>Actinomycetes</taxon>
        <taxon>Pseudonocardiales</taxon>
        <taxon>Pseudonocardiaceae</taxon>
        <taxon>Saccharothrix</taxon>
    </lineage>
</organism>
<dbReference type="SUPFAM" id="SSF53850">
    <property type="entry name" value="Periplasmic binding protein-like II"/>
    <property type="match status" value="1"/>
</dbReference>
<evidence type="ECO:0000313" key="2">
    <source>
        <dbReference type="EMBL" id="MFC6088466.1"/>
    </source>
</evidence>
<protein>
    <submittedName>
        <fullName evidence="2">ABC transporter substrate-binding protein</fullName>
    </submittedName>
</protein>
<dbReference type="Gene3D" id="3.40.190.10">
    <property type="entry name" value="Periplasmic binding protein-like II"/>
    <property type="match status" value="1"/>
</dbReference>
<dbReference type="InterPro" id="IPR006059">
    <property type="entry name" value="SBP"/>
</dbReference>